<organism evidence="2 3">
    <name type="scientific">Rhizophagus irregularis</name>
    <dbReference type="NCBI Taxonomy" id="588596"/>
    <lineage>
        <taxon>Eukaryota</taxon>
        <taxon>Fungi</taxon>
        <taxon>Fungi incertae sedis</taxon>
        <taxon>Mucoromycota</taxon>
        <taxon>Glomeromycotina</taxon>
        <taxon>Glomeromycetes</taxon>
        <taxon>Glomerales</taxon>
        <taxon>Glomeraceae</taxon>
        <taxon>Rhizophagus</taxon>
    </lineage>
</organism>
<gene>
    <name evidence="2" type="ORF">RhiirC2_869571</name>
</gene>
<comment type="caution">
    <text evidence="2">The sequence shown here is derived from an EMBL/GenBank/DDBJ whole genome shotgun (WGS) entry which is preliminary data.</text>
</comment>
<sequence length="592" mass="69681">MSWDSYFDETSPNQYRFLGFYKHRQNQQNFTFSFRKEADILRKSLDLLIKDNRSEDIKKGATRLIQGFEKHRFHNEDVNNFWNEIESMCNNNEEQRLESERTLRTKRCHVDISSKTQRMMENIAEETVEVTKKRSTRKRKSIRYRENSEEEDHSSDPDYIEKPKRKQELRKRSRRKASDGMDKDVVVPLVETSEALEDTTSHEITPGTSQQSSTPPEISEFLTPEISEDISTSRENTPCPNYPIDPTDTIRYYFYFARYTTYSPYLICAFNATINYIKETIEEGIYTEIKNLLQAKGRLILQETLIKKLDTIFETKYTEIESKINLETVINGDIYTEEARFNCFIRDALIDFVANFRYRIPRVLDREISERTYIVESLSPIFRAFRNAFPDIKYDWIEKNVASIKEANNMFAEDINPRKTDLLVIRLSDGLEIMNTEVSGPPFKVTREHTVGDAKKLLMMSVCSLCRTLGNNLDCSVEIAKEIKTYSIQIIGDRLTLFSVSLIDKEKFLAVEPVSCLIPFSFDAIHYYTKIFNFFMRIRTEFVNQEKLRRKMYSSAPVDNSVKVRDWLLLPDDYFFYDLKPLPEDIDEIIVI</sequence>
<dbReference type="VEuPathDB" id="FungiDB:RhiirFUN_000951"/>
<feature type="compositionally biased region" description="Basic residues" evidence="1">
    <location>
        <begin position="163"/>
        <end position="175"/>
    </location>
</feature>
<feature type="compositionally biased region" description="Basic residues" evidence="1">
    <location>
        <begin position="133"/>
        <end position="142"/>
    </location>
</feature>
<dbReference type="GO" id="GO:0003779">
    <property type="term" value="F:actin binding"/>
    <property type="evidence" value="ECO:0007669"/>
    <property type="project" value="InterPro"/>
</dbReference>
<dbReference type="AlphaFoldDB" id="A0A2N1MQF1"/>
<dbReference type="VEuPathDB" id="FungiDB:RhiirA1_479627"/>
<evidence type="ECO:0000313" key="2">
    <source>
        <dbReference type="EMBL" id="PKK63862.1"/>
    </source>
</evidence>
<protein>
    <submittedName>
        <fullName evidence="2">Uncharacterized protein</fullName>
    </submittedName>
</protein>
<proteinExistence type="predicted"/>
<accession>A0A2N1MQF1</accession>
<evidence type="ECO:0000256" key="1">
    <source>
        <dbReference type="SAM" id="MobiDB-lite"/>
    </source>
</evidence>
<dbReference type="InterPro" id="IPR027310">
    <property type="entry name" value="Profilin_CS"/>
</dbReference>
<reference evidence="2 3" key="2">
    <citation type="submission" date="2017-10" db="EMBL/GenBank/DDBJ databases">
        <title>Extensive intraspecific genome diversity in a model arbuscular mycorrhizal fungus.</title>
        <authorList>
            <person name="Chen E.C.H."/>
            <person name="Morin E."/>
            <person name="Baudet D."/>
            <person name="Noel J."/>
            <person name="Ndikumana S."/>
            <person name="Charron P."/>
            <person name="St-Onge C."/>
            <person name="Giorgi J."/>
            <person name="Grigoriev I.V."/>
            <person name="Roux C."/>
            <person name="Martin F.M."/>
            <person name="Corradi N."/>
        </authorList>
    </citation>
    <scope>NUCLEOTIDE SEQUENCE [LARGE SCALE GENOMIC DNA]</scope>
    <source>
        <strain evidence="2 3">C2</strain>
    </source>
</reference>
<dbReference type="VEuPathDB" id="FungiDB:FUN_008798"/>
<feature type="region of interest" description="Disordered" evidence="1">
    <location>
        <begin position="126"/>
        <end position="218"/>
    </location>
</feature>
<name>A0A2N1MQF1_9GLOM</name>
<feature type="compositionally biased region" description="Polar residues" evidence="1">
    <location>
        <begin position="202"/>
        <end position="216"/>
    </location>
</feature>
<evidence type="ECO:0000313" key="3">
    <source>
        <dbReference type="Proteomes" id="UP000233469"/>
    </source>
</evidence>
<dbReference type="Proteomes" id="UP000233469">
    <property type="component" value="Unassembled WGS sequence"/>
</dbReference>
<reference evidence="2 3" key="1">
    <citation type="submission" date="2016-04" db="EMBL/GenBank/DDBJ databases">
        <title>Genome analyses suggest a sexual origin of heterokaryosis in a supposedly ancient asexual fungus.</title>
        <authorList>
            <person name="Ropars J."/>
            <person name="Sedzielewska K."/>
            <person name="Noel J."/>
            <person name="Charron P."/>
            <person name="Farinelli L."/>
            <person name="Marton T."/>
            <person name="Kruger M."/>
            <person name="Pelin A."/>
            <person name="Brachmann A."/>
            <person name="Corradi N."/>
        </authorList>
    </citation>
    <scope>NUCLEOTIDE SEQUENCE [LARGE SCALE GENOMIC DNA]</scope>
    <source>
        <strain evidence="2 3">C2</strain>
    </source>
</reference>
<dbReference type="VEuPathDB" id="FungiDB:RhiirFUN_000952"/>
<dbReference type="EMBL" id="LLXL01001555">
    <property type="protein sequence ID" value="PKK63862.1"/>
    <property type="molecule type" value="Genomic_DNA"/>
</dbReference>
<dbReference type="PROSITE" id="PS00414">
    <property type="entry name" value="PROFILIN"/>
    <property type="match status" value="1"/>
</dbReference>
<feature type="compositionally biased region" description="Basic and acidic residues" evidence="1">
    <location>
        <begin position="176"/>
        <end position="185"/>
    </location>
</feature>
<dbReference type="VEuPathDB" id="FungiDB:FUN_021570"/>